<dbReference type="Gene3D" id="1.10.3080.10">
    <property type="entry name" value="Clc chloride channel"/>
    <property type="match status" value="1"/>
</dbReference>
<dbReference type="EMBL" id="LSKU01000001">
    <property type="protein sequence ID" value="KXG44688.1"/>
    <property type="molecule type" value="Genomic_DNA"/>
</dbReference>
<feature type="transmembrane region" description="Helical" evidence="5">
    <location>
        <begin position="20"/>
        <end position="44"/>
    </location>
</feature>
<dbReference type="SUPFAM" id="SSF81340">
    <property type="entry name" value="Clc chloride channel"/>
    <property type="match status" value="1"/>
</dbReference>
<protein>
    <recommendedName>
        <fullName evidence="8">Voltage-gated chloride channel</fullName>
    </recommendedName>
</protein>
<organism evidence="6 7">
    <name type="scientific">Tepidibacillus decaturensis</name>
    <dbReference type="NCBI Taxonomy" id="1413211"/>
    <lineage>
        <taxon>Bacteria</taxon>
        <taxon>Bacillati</taxon>
        <taxon>Bacillota</taxon>
        <taxon>Bacilli</taxon>
        <taxon>Bacillales</taxon>
        <taxon>Bacillaceae</taxon>
        <taxon>Tepidibacillus</taxon>
    </lineage>
</organism>
<keyword evidence="4 5" id="KW-0472">Membrane</keyword>
<evidence type="ECO:0000256" key="2">
    <source>
        <dbReference type="ARBA" id="ARBA00022692"/>
    </source>
</evidence>
<feature type="transmembrane region" description="Helical" evidence="5">
    <location>
        <begin position="306"/>
        <end position="331"/>
    </location>
</feature>
<sequence length="448" mass="48958">MKKEINQEVLEESILLLSTIKWIFLSIFVGTVVGGVTALFLNTLAYGTEKAAEWPYYYLFMPIAFFLSSWMVLRFAPDAAGHGTEKVIESIHKKNGKIDVKVVPIKVFATLVTLISGGSAGKEGPSAQIGAGIASAFSDLFRFNEDDRRRFVICGISAGFAGVFGTPIAGAIFAAEVLFIGKFSYRVLLPSLISAYVSFHINEYLGVKHFKYAIQVPAKSEISMFFYLILFGILIGLISLLLIKALHIIEAYFQYSLKIYKPLKGFIGGFILIFIVLLTHSKDYIGLGTYVIDQALAGHKVDSLSFFIKIFTTSVTLGSGGSGGILTPVFYIGSTLGNAWAQLIHGDLAMYSAIGMVSFLAASANTPLAAIIMAMELFGVKVATYASIVSVISYLVVGHRSVYPSQILSMSKSPSIDTDINCEIRQIQKLRLSNKMHVLLHNQKEKDN</sequence>
<comment type="caution">
    <text evidence="6">The sequence shown here is derived from an EMBL/GenBank/DDBJ whole genome shotgun (WGS) entry which is preliminary data.</text>
</comment>
<dbReference type="PANTHER" id="PTHR43427:SF12">
    <property type="entry name" value="CHLORIDE TRANSPORTER"/>
    <property type="match status" value="1"/>
</dbReference>
<evidence type="ECO:0000313" key="6">
    <source>
        <dbReference type="EMBL" id="KXG44688.1"/>
    </source>
</evidence>
<keyword evidence="3 5" id="KW-1133">Transmembrane helix</keyword>
<evidence type="ECO:0000256" key="5">
    <source>
        <dbReference type="SAM" id="Phobius"/>
    </source>
</evidence>
<dbReference type="AlphaFoldDB" id="A0A135L6S5"/>
<evidence type="ECO:0000256" key="1">
    <source>
        <dbReference type="ARBA" id="ARBA00004141"/>
    </source>
</evidence>
<name>A0A135L6S5_9BACI</name>
<dbReference type="PRINTS" id="PR00762">
    <property type="entry name" value="CLCHANNEL"/>
</dbReference>
<dbReference type="InterPro" id="IPR001807">
    <property type="entry name" value="ClC"/>
</dbReference>
<feature type="transmembrane region" description="Helical" evidence="5">
    <location>
        <begin position="56"/>
        <end position="76"/>
    </location>
</feature>
<dbReference type="PANTHER" id="PTHR43427">
    <property type="entry name" value="CHLORIDE CHANNEL PROTEIN CLC-E"/>
    <property type="match status" value="1"/>
</dbReference>
<proteinExistence type="predicted"/>
<feature type="transmembrane region" description="Helical" evidence="5">
    <location>
        <begin position="351"/>
        <end position="375"/>
    </location>
</feature>
<dbReference type="GO" id="GO:0016020">
    <property type="term" value="C:membrane"/>
    <property type="evidence" value="ECO:0007669"/>
    <property type="project" value="UniProtKB-SubCell"/>
</dbReference>
<dbReference type="OrthoDB" id="9767361at2"/>
<reference evidence="6 7" key="1">
    <citation type="submission" date="2016-02" db="EMBL/GenBank/DDBJ databases">
        <title>Draft Genome for Tepidibacillus decaturensis nov. sp. Strain Z9, an Anaerobic, Moderately Thermophilic and Heterotrophic Bacterium from Deep Subsurface of the Illinois Basin, USA.</title>
        <authorList>
            <person name="Dong Y."/>
            <person name="Chang J.Y."/>
            <person name="Sanford R."/>
            <person name="Fouke B.W."/>
        </authorList>
    </citation>
    <scope>NUCLEOTIDE SEQUENCE [LARGE SCALE GENOMIC DNA]</scope>
    <source>
        <strain evidence="6 7">Z9</strain>
    </source>
</reference>
<evidence type="ECO:0008006" key="8">
    <source>
        <dbReference type="Google" id="ProtNLM"/>
    </source>
</evidence>
<accession>A0A135L6S5</accession>
<evidence type="ECO:0000256" key="4">
    <source>
        <dbReference type="ARBA" id="ARBA00023136"/>
    </source>
</evidence>
<feature type="transmembrane region" description="Helical" evidence="5">
    <location>
        <begin position="225"/>
        <end position="246"/>
    </location>
</feature>
<evidence type="ECO:0000256" key="3">
    <source>
        <dbReference type="ARBA" id="ARBA00022989"/>
    </source>
</evidence>
<dbReference type="STRING" id="1413211.U473_12140"/>
<dbReference type="GO" id="GO:0015108">
    <property type="term" value="F:chloride transmembrane transporter activity"/>
    <property type="evidence" value="ECO:0007669"/>
    <property type="project" value="InterPro"/>
</dbReference>
<dbReference type="Pfam" id="PF00654">
    <property type="entry name" value="Voltage_CLC"/>
    <property type="match status" value="1"/>
</dbReference>
<keyword evidence="2 5" id="KW-0812">Transmembrane</keyword>
<gene>
    <name evidence="6" type="ORF">U473_12140</name>
</gene>
<dbReference type="InterPro" id="IPR050368">
    <property type="entry name" value="ClC-type_chloride_channel"/>
</dbReference>
<feature type="transmembrane region" description="Helical" evidence="5">
    <location>
        <begin position="151"/>
        <end position="175"/>
    </location>
</feature>
<evidence type="ECO:0000313" key="7">
    <source>
        <dbReference type="Proteomes" id="UP000070352"/>
    </source>
</evidence>
<dbReference type="Proteomes" id="UP000070352">
    <property type="component" value="Unassembled WGS sequence"/>
</dbReference>
<keyword evidence="7" id="KW-1185">Reference proteome</keyword>
<feature type="transmembrane region" description="Helical" evidence="5">
    <location>
        <begin position="266"/>
        <end position="285"/>
    </location>
</feature>
<comment type="subcellular location">
    <subcellularLocation>
        <location evidence="1">Membrane</location>
        <topology evidence="1">Multi-pass membrane protein</topology>
    </subcellularLocation>
</comment>
<feature type="transmembrane region" description="Helical" evidence="5">
    <location>
        <begin position="382"/>
        <end position="403"/>
    </location>
</feature>
<dbReference type="InterPro" id="IPR014743">
    <property type="entry name" value="Cl-channel_core"/>
</dbReference>
<dbReference type="RefSeq" id="WP_068726708.1">
    <property type="nucleotide sequence ID" value="NZ_LSKU01000001.1"/>
</dbReference>